<evidence type="ECO:0000313" key="4">
    <source>
        <dbReference type="Proteomes" id="UP000231134"/>
    </source>
</evidence>
<keyword evidence="4" id="KW-1185">Reference proteome</keyword>
<accession>A0A2M9A389</accession>
<feature type="coiled-coil region" evidence="1">
    <location>
        <begin position="156"/>
        <end position="190"/>
    </location>
</feature>
<dbReference type="SUPFAM" id="SSF88723">
    <property type="entry name" value="PIN domain-like"/>
    <property type="match status" value="1"/>
</dbReference>
<name>A0A2M9A389_9BACT</name>
<gene>
    <name evidence="3" type="ORF">BGX16_0091</name>
</gene>
<keyword evidence="1" id="KW-0175">Coiled coil</keyword>
<reference evidence="3 4" key="1">
    <citation type="submission" date="2017-11" db="EMBL/GenBank/DDBJ databases">
        <title>Animal gut microbial communities from fecal samples from Wisconsin, USA.</title>
        <authorList>
            <person name="Neumann A."/>
        </authorList>
    </citation>
    <scope>NUCLEOTIDE SEQUENCE [LARGE SCALE GENOMIC DNA]</scope>
    <source>
        <strain evidence="3 4">UWS3</strain>
    </source>
</reference>
<organism evidence="3 4">
    <name type="scientific">Hallerella succinigenes</name>
    <dbReference type="NCBI Taxonomy" id="1896222"/>
    <lineage>
        <taxon>Bacteria</taxon>
        <taxon>Pseudomonadati</taxon>
        <taxon>Fibrobacterota</taxon>
        <taxon>Fibrobacteria</taxon>
        <taxon>Fibrobacterales</taxon>
        <taxon>Fibrobacteraceae</taxon>
        <taxon>Hallerella</taxon>
    </lineage>
</organism>
<sequence>MIFAVLDTNVLISAALAHNKYSIPYSVFRGVVERRFVPLVDDNIVREYWEVFSRPKFSFMQETINDIVGNTIKFAINQPVPPSGIELPDSDDVVFYDVARAHQDKGAYLVTGNLKHFPNCGFAVSPRDFMNIITPNKGNHMVNDNSAVYDPTGLLAALHEAQRQAHENGVDNLTEEEIEAEIKAARAERKKRLGTNG</sequence>
<dbReference type="InterPro" id="IPR002716">
    <property type="entry name" value="PIN_dom"/>
</dbReference>
<dbReference type="Pfam" id="PF13470">
    <property type="entry name" value="PIN_3"/>
    <property type="match status" value="1"/>
</dbReference>
<evidence type="ECO:0000313" key="3">
    <source>
        <dbReference type="EMBL" id="PJJ40181.1"/>
    </source>
</evidence>
<feature type="domain" description="PIN" evidence="2">
    <location>
        <begin position="4"/>
        <end position="114"/>
    </location>
</feature>
<proteinExistence type="predicted"/>
<dbReference type="AlphaFoldDB" id="A0A2M9A389"/>
<dbReference type="OrthoDB" id="9802272at2"/>
<dbReference type="EMBL" id="PGEX01000001">
    <property type="protein sequence ID" value="PJJ40181.1"/>
    <property type="molecule type" value="Genomic_DNA"/>
</dbReference>
<comment type="caution">
    <text evidence="3">The sequence shown here is derived from an EMBL/GenBank/DDBJ whole genome shotgun (WGS) entry which is preliminary data.</text>
</comment>
<evidence type="ECO:0000259" key="2">
    <source>
        <dbReference type="Pfam" id="PF13470"/>
    </source>
</evidence>
<dbReference type="Proteomes" id="UP000231134">
    <property type="component" value="Unassembled WGS sequence"/>
</dbReference>
<dbReference type="RefSeq" id="WP_072976907.1">
    <property type="nucleotide sequence ID" value="NZ_PGEX01000001.1"/>
</dbReference>
<evidence type="ECO:0000256" key="1">
    <source>
        <dbReference type="SAM" id="Coils"/>
    </source>
</evidence>
<dbReference type="InterPro" id="IPR029060">
    <property type="entry name" value="PIN-like_dom_sf"/>
</dbReference>
<protein>
    <submittedName>
        <fullName evidence="3">Putative nucleic acid-binding protein</fullName>
    </submittedName>
</protein>